<gene>
    <name evidence="2" type="ORF">ALC62_15408</name>
</gene>
<dbReference type="AlphaFoldDB" id="A0A151I761"/>
<dbReference type="InterPro" id="IPR020234">
    <property type="entry name" value="Mite_allergen_group-7"/>
</dbReference>
<evidence type="ECO:0000313" key="3">
    <source>
        <dbReference type="Proteomes" id="UP000078542"/>
    </source>
</evidence>
<proteinExistence type="predicted"/>
<feature type="signal peptide" evidence="1">
    <location>
        <begin position="1"/>
        <end position="18"/>
    </location>
</feature>
<feature type="chain" id="PRO_5007581991" description="Protein takeout" evidence="1">
    <location>
        <begin position="19"/>
        <end position="254"/>
    </location>
</feature>
<dbReference type="Gene3D" id="3.15.10.50">
    <property type="match status" value="1"/>
</dbReference>
<accession>A0A151I761</accession>
<protein>
    <recommendedName>
        <fullName evidence="4">Protein takeout</fullName>
    </recommendedName>
</protein>
<keyword evidence="1" id="KW-0732">Signal</keyword>
<evidence type="ECO:0000313" key="2">
    <source>
        <dbReference type="EMBL" id="KYM93963.1"/>
    </source>
</evidence>
<organism evidence="2 3">
    <name type="scientific">Cyphomyrmex costatus</name>
    <dbReference type="NCBI Taxonomy" id="456900"/>
    <lineage>
        <taxon>Eukaryota</taxon>
        <taxon>Metazoa</taxon>
        <taxon>Ecdysozoa</taxon>
        <taxon>Arthropoda</taxon>
        <taxon>Hexapoda</taxon>
        <taxon>Insecta</taxon>
        <taxon>Pterygota</taxon>
        <taxon>Neoptera</taxon>
        <taxon>Endopterygota</taxon>
        <taxon>Hymenoptera</taxon>
        <taxon>Apocrita</taxon>
        <taxon>Aculeata</taxon>
        <taxon>Formicoidea</taxon>
        <taxon>Formicidae</taxon>
        <taxon>Myrmicinae</taxon>
        <taxon>Cyphomyrmex</taxon>
    </lineage>
</organism>
<keyword evidence="3" id="KW-1185">Reference proteome</keyword>
<evidence type="ECO:0000256" key="1">
    <source>
        <dbReference type="SAM" id="SignalP"/>
    </source>
</evidence>
<name>A0A151I761_9HYME</name>
<dbReference type="Proteomes" id="UP000078542">
    <property type="component" value="Unassembled WGS sequence"/>
</dbReference>
<dbReference type="EMBL" id="KQ978438">
    <property type="protein sequence ID" value="KYM93963.1"/>
    <property type="molecule type" value="Genomic_DNA"/>
</dbReference>
<sequence>MKFIYILIFISLLSAISAELKISNIIDNKSASANINHIVDRSIPLISRFIVDNGLDPLDLPQTEKKLWMKLPYNSKHDKKLKLHKANLVLHSGILKHLSDLKRYGDATMDYKDKILQLYIGFEFKFLEVIYDYILKMLFFRSEGRILALTENVRAKFSVTFSIKNASICLNKFDLQVPSAIKVTIKNKNGKVSWIKTTIVKFIIPFVKDTLVNVIQKEGTKMIQKYLNEINNLFKNHDFTNNEIIDQYSQILIS</sequence>
<evidence type="ECO:0008006" key="4">
    <source>
        <dbReference type="Google" id="ProtNLM"/>
    </source>
</evidence>
<reference evidence="2 3" key="1">
    <citation type="submission" date="2016-03" db="EMBL/GenBank/DDBJ databases">
        <title>Cyphomyrmex costatus WGS genome.</title>
        <authorList>
            <person name="Nygaard S."/>
            <person name="Hu H."/>
            <person name="Boomsma J."/>
            <person name="Zhang G."/>
        </authorList>
    </citation>
    <scope>NUCLEOTIDE SEQUENCE [LARGE SCALE GENOMIC DNA]</scope>
    <source>
        <strain evidence="2">MS0001</strain>
        <tissue evidence="2">Whole body</tissue>
    </source>
</reference>
<dbReference type="InterPro" id="IPR038602">
    <property type="entry name" value="Mite_allergen_7_sf"/>
</dbReference>
<dbReference type="Pfam" id="PF16984">
    <property type="entry name" value="Grp7_allergen"/>
    <property type="match status" value="1"/>
</dbReference>